<keyword evidence="1" id="KW-1133">Transmembrane helix</keyword>
<evidence type="ECO:0000313" key="4">
    <source>
        <dbReference type="Proteomes" id="UP000013085"/>
    </source>
</evidence>
<name>A0A0E2H3G4_9FIRM</name>
<dbReference type="HOGENOM" id="CLU_116732_2_1_9"/>
<dbReference type="AlphaFoldDB" id="A0A0E2H3G4"/>
<dbReference type="SUPFAM" id="SSF141322">
    <property type="entry name" value="NfeD domain-like"/>
    <property type="match status" value="1"/>
</dbReference>
<feature type="transmembrane region" description="Helical" evidence="1">
    <location>
        <begin position="43"/>
        <end position="66"/>
    </location>
</feature>
<dbReference type="Proteomes" id="UP000013085">
    <property type="component" value="Unassembled WGS sequence"/>
</dbReference>
<dbReference type="PATRIC" id="fig|999408.3.peg.5181"/>
<keyword evidence="1" id="KW-0472">Membrane</keyword>
<organism evidence="3 4">
    <name type="scientific">[Clostridium] clostridioforme 90A8</name>
    <dbReference type="NCBI Taxonomy" id="999408"/>
    <lineage>
        <taxon>Bacteria</taxon>
        <taxon>Bacillati</taxon>
        <taxon>Bacillota</taxon>
        <taxon>Clostridia</taxon>
        <taxon>Lachnospirales</taxon>
        <taxon>Lachnospiraceae</taxon>
        <taxon>Enterocloster</taxon>
    </lineage>
</organism>
<dbReference type="GeneID" id="57961004"/>
<keyword evidence="1" id="KW-0812">Transmembrane</keyword>
<dbReference type="Gene3D" id="2.40.50.140">
    <property type="entry name" value="Nucleic acid-binding proteins"/>
    <property type="match status" value="1"/>
</dbReference>
<reference evidence="3 4" key="1">
    <citation type="submission" date="2013-01" db="EMBL/GenBank/DDBJ databases">
        <title>The Genome Sequence of Clostridium clostridioforme 90A8.</title>
        <authorList>
            <consortium name="The Broad Institute Genome Sequencing Platform"/>
            <person name="Earl A."/>
            <person name="Ward D."/>
            <person name="Feldgarden M."/>
            <person name="Gevers D."/>
            <person name="Courvalin P."/>
            <person name="Lambert T."/>
            <person name="Walker B."/>
            <person name="Young S.K."/>
            <person name="Zeng Q."/>
            <person name="Gargeya S."/>
            <person name="Fitzgerald M."/>
            <person name="Haas B."/>
            <person name="Abouelleil A."/>
            <person name="Alvarado L."/>
            <person name="Arachchi H.M."/>
            <person name="Berlin A.M."/>
            <person name="Chapman S.B."/>
            <person name="Dewar J."/>
            <person name="Goldberg J."/>
            <person name="Griggs A."/>
            <person name="Gujja S."/>
            <person name="Hansen M."/>
            <person name="Howarth C."/>
            <person name="Imamovic A."/>
            <person name="Larimer J."/>
            <person name="McCowan C."/>
            <person name="Murphy C."/>
            <person name="Neiman D."/>
            <person name="Pearson M."/>
            <person name="Priest M."/>
            <person name="Roberts A."/>
            <person name="Saif S."/>
            <person name="Shea T."/>
            <person name="Sisk P."/>
            <person name="Sykes S."/>
            <person name="Wortman J."/>
            <person name="Nusbaum C."/>
            <person name="Birren B."/>
        </authorList>
    </citation>
    <scope>NUCLEOTIDE SEQUENCE [LARGE SCALE GENOMIC DNA]</scope>
    <source>
        <strain evidence="3 4">90A8</strain>
    </source>
</reference>
<dbReference type="Pfam" id="PF01957">
    <property type="entry name" value="NfeD"/>
    <property type="match status" value="1"/>
</dbReference>
<evidence type="ECO:0000256" key="1">
    <source>
        <dbReference type="SAM" id="Phobius"/>
    </source>
</evidence>
<dbReference type="InterPro" id="IPR012340">
    <property type="entry name" value="NA-bd_OB-fold"/>
</dbReference>
<proteinExistence type="predicted"/>
<dbReference type="InterPro" id="IPR002810">
    <property type="entry name" value="NfeD-like_C"/>
</dbReference>
<protein>
    <recommendedName>
        <fullName evidence="2">NfeD-like C-terminal domain-containing protein</fullName>
    </recommendedName>
</protein>
<gene>
    <name evidence="3" type="ORF">HMPREF1090_04812</name>
</gene>
<comment type="caution">
    <text evidence="3">The sequence shown here is derived from an EMBL/GenBank/DDBJ whole genome shotgun (WGS) entry which is preliminary data.</text>
</comment>
<dbReference type="RefSeq" id="WP_002585144.1">
    <property type="nucleotide sequence ID" value="NZ_KB850989.1"/>
</dbReference>
<accession>A0A0E2H3G4</accession>
<evidence type="ECO:0000313" key="3">
    <source>
        <dbReference type="EMBL" id="ENZ08772.1"/>
    </source>
</evidence>
<sequence>MSLIWLIAFVVFLVVEGVTTSLTSIWFAGGSLAALVVQVGGGGLYPQLAVFVAVSFMLFLMVRPFAYKYLYSKRTNTNVDSLTGRKAVVKERIDNVAGTGSAILAGETWLARAAQEGDTFEAGDVVIISAVSGAKLLVAAAKQEHEVEKV</sequence>
<evidence type="ECO:0000259" key="2">
    <source>
        <dbReference type="Pfam" id="PF01957"/>
    </source>
</evidence>
<feature type="domain" description="NfeD-like C-terminal" evidence="2">
    <location>
        <begin position="79"/>
        <end position="138"/>
    </location>
</feature>
<dbReference type="EMBL" id="AGYR01000060">
    <property type="protein sequence ID" value="ENZ08772.1"/>
    <property type="molecule type" value="Genomic_DNA"/>
</dbReference>